<keyword evidence="4" id="KW-0963">Cytoplasm</keyword>
<evidence type="ECO:0000313" key="7">
    <source>
        <dbReference type="Proteomes" id="UP001165393"/>
    </source>
</evidence>
<keyword evidence="7" id="KW-1185">Reference proteome</keyword>
<evidence type="ECO:0000313" key="6">
    <source>
        <dbReference type="EMBL" id="MCM2678813.1"/>
    </source>
</evidence>
<reference evidence="6 7" key="1">
    <citation type="journal article" date="2013" name="Antonie Van Leeuwenhoek">
        <title>Echinimonas agarilytica gen. nov., sp. nov., a new gammaproteobacterium isolated from the sea urchin Strongylocentrotus intermedius.</title>
        <authorList>
            <person name="Nedashkovskaya O.I."/>
            <person name="Stenkova A.M."/>
            <person name="Zhukova N.V."/>
            <person name="Van Trappen S."/>
            <person name="Lee J.S."/>
            <person name="Kim S.B."/>
        </authorList>
    </citation>
    <scope>NUCLEOTIDE SEQUENCE [LARGE SCALE GENOMIC DNA]</scope>
    <source>
        <strain evidence="6 7">KMM 6351</strain>
    </source>
</reference>
<sequence>MSELDASAARLRWGCRRGMLELDVILVPYFDTCFAALTPEQKTIFERFLESDDPDLFAWLMGHDECKDKDLAWMVEQIVAYNKSLLR</sequence>
<dbReference type="Proteomes" id="UP001165393">
    <property type="component" value="Unassembled WGS sequence"/>
</dbReference>
<dbReference type="SUPFAM" id="SSF109910">
    <property type="entry name" value="YgfY-like"/>
    <property type="match status" value="1"/>
</dbReference>
<comment type="subcellular location">
    <subcellularLocation>
        <location evidence="1">Cytoplasm</location>
    </subcellularLocation>
</comment>
<evidence type="ECO:0000256" key="1">
    <source>
        <dbReference type="ARBA" id="ARBA00004496"/>
    </source>
</evidence>
<dbReference type="InterPro" id="IPR036714">
    <property type="entry name" value="SDH_sf"/>
</dbReference>
<dbReference type="InterPro" id="IPR005631">
    <property type="entry name" value="SDH"/>
</dbReference>
<dbReference type="AlphaFoldDB" id="A0AA41W4W0"/>
<accession>A0AA41W4W0</accession>
<evidence type="ECO:0000256" key="4">
    <source>
        <dbReference type="ARBA" id="ARBA00022490"/>
    </source>
</evidence>
<protein>
    <recommendedName>
        <fullName evidence="3">FAD assembly factor SdhE</fullName>
    </recommendedName>
</protein>
<comment type="similarity">
    <text evidence="2">Belongs to the SdhE FAD assembly factor family.</text>
</comment>
<evidence type="ECO:0000256" key="3">
    <source>
        <dbReference type="ARBA" id="ARBA00019418"/>
    </source>
</evidence>
<name>A0AA41W4W0_9GAMM</name>
<comment type="caution">
    <text evidence="6">The sequence shown here is derived from an EMBL/GenBank/DDBJ whole genome shotgun (WGS) entry which is preliminary data.</text>
</comment>
<gene>
    <name evidence="6" type="ORF">NAF29_03875</name>
</gene>
<evidence type="ECO:0000256" key="2">
    <source>
        <dbReference type="ARBA" id="ARBA00008571"/>
    </source>
</evidence>
<keyword evidence="5" id="KW-0143">Chaperone</keyword>
<dbReference type="PANTHER" id="PTHR39585:SF1">
    <property type="entry name" value="FAD ASSEMBLY FACTOR SDHE"/>
    <property type="match status" value="1"/>
</dbReference>
<dbReference type="RefSeq" id="WP_251260164.1">
    <property type="nucleotide sequence ID" value="NZ_JAMQGP010000001.1"/>
</dbReference>
<dbReference type="GO" id="GO:0006105">
    <property type="term" value="P:succinate metabolic process"/>
    <property type="evidence" value="ECO:0007669"/>
    <property type="project" value="TreeGrafter"/>
</dbReference>
<dbReference type="Gene3D" id="1.10.150.250">
    <property type="entry name" value="Flavinator of succinate dehydrogenase"/>
    <property type="match status" value="1"/>
</dbReference>
<organism evidence="6 7">
    <name type="scientific">Echinimonas agarilytica</name>
    <dbReference type="NCBI Taxonomy" id="1215918"/>
    <lineage>
        <taxon>Bacteria</taxon>
        <taxon>Pseudomonadati</taxon>
        <taxon>Pseudomonadota</taxon>
        <taxon>Gammaproteobacteria</taxon>
        <taxon>Alteromonadales</taxon>
        <taxon>Echinimonadaceae</taxon>
        <taxon>Echinimonas</taxon>
    </lineage>
</organism>
<dbReference type="PANTHER" id="PTHR39585">
    <property type="entry name" value="FAD ASSEMBLY FACTOR SDHE"/>
    <property type="match status" value="1"/>
</dbReference>
<dbReference type="GO" id="GO:0005737">
    <property type="term" value="C:cytoplasm"/>
    <property type="evidence" value="ECO:0007669"/>
    <property type="project" value="UniProtKB-SubCell"/>
</dbReference>
<evidence type="ECO:0000256" key="5">
    <source>
        <dbReference type="ARBA" id="ARBA00023186"/>
    </source>
</evidence>
<proteinExistence type="inferred from homology"/>
<dbReference type="Pfam" id="PF03937">
    <property type="entry name" value="Sdh5"/>
    <property type="match status" value="1"/>
</dbReference>
<dbReference type="InterPro" id="IPR050531">
    <property type="entry name" value="SdhE_FAD_assembly_factor"/>
</dbReference>
<dbReference type="EMBL" id="JAMQGP010000001">
    <property type="protein sequence ID" value="MCM2678813.1"/>
    <property type="molecule type" value="Genomic_DNA"/>
</dbReference>